<dbReference type="EMBL" id="CP007151">
    <property type="protein sequence ID" value="AHI29408.1"/>
    <property type="molecule type" value="Genomic_DNA"/>
</dbReference>
<feature type="region of interest" description="Disordered" evidence="1">
    <location>
        <begin position="1"/>
        <end position="103"/>
    </location>
</feature>
<proteinExistence type="predicted"/>
<organism evidence="3 4">
    <name type="scientific">Marinobacter similis</name>
    <dbReference type="NCBI Taxonomy" id="1420916"/>
    <lineage>
        <taxon>Bacteria</taxon>
        <taxon>Pseudomonadati</taxon>
        <taxon>Pseudomonadota</taxon>
        <taxon>Gammaproteobacteria</taxon>
        <taxon>Pseudomonadales</taxon>
        <taxon>Marinobacteraceae</taxon>
        <taxon>Marinobacter</taxon>
    </lineage>
</organism>
<dbReference type="HOGENOM" id="CLU_936282_0_0_6"/>
<feature type="compositionally biased region" description="Acidic residues" evidence="1">
    <location>
        <begin position="85"/>
        <end position="94"/>
    </location>
</feature>
<sequence>MAENQRTASPTTDPTQGAVLRQGRAADPLPSVAQPQPGPTETSTPPSTASAPASAPGAEAAGNPRAPVMPSDSAEAVDSAPAVEKEEEQAEEQEPVPSESEQVKAQFKQRELRLILRQCDRVLLLDFNRLAMGDWPDDYTLATARRNRDLWLFGAFAAAVVFVSGLTGFVPAWVAGTGFGAFMIILMLGIPAVRRIYTSSPSYLDVIMKRQRLLREARAYAAHLEGNEGLIWQCARMADFNVALKNTRFSSLLRLSERRILPRHLTRREHVRLYLIYLLEAEKAYARVQAAFFEGNRRAIDQGWQGVAAEPEPRA</sequence>
<dbReference type="KEGG" id="msx:AU14_14960"/>
<evidence type="ECO:0000256" key="1">
    <source>
        <dbReference type="SAM" id="MobiDB-lite"/>
    </source>
</evidence>
<feature type="compositionally biased region" description="Low complexity" evidence="1">
    <location>
        <begin position="39"/>
        <end position="61"/>
    </location>
</feature>
<evidence type="ECO:0000256" key="2">
    <source>
        <dbReference type="SAM" id="Phobius"/>
    </source>
</evidence>
<feature type="compositionally biased region" description="Polar residues" evidence="1">
    <location>
        <begin position="1"/>
        <end position="15"/>
    </location>
</feature>
<evidence type="ECO:0000313" key="3">
    <source>
        <dbReference type="EMBL" id="AHI29408.1"/>
    </source>
</evidence>
<keyword evidence="4" id="KW-1185">Reference proteome</keyword>
<dbReference type="AlphaFoldDB" id="W5YSJ7"/>
<keyword evidence="2" id="KW-0812">Transmembrane</keyword>
<name>W5YSJ7_9GAMM</name>
<protein>
    <submittedName>
        <fullName evidence="3">Uncharacterized protein</fullName>
    </submittedName>
</protein>
<keyword evidence="2" id="KW-1133">Transmembrane helix</keyword>
<dbReference type="OrthoDB" id="6199447at2"/>
<accession>W5YSJ7</accession>
<evidence type="ECO:0000313" key="4">
    <source>
        <dbReference type="Proteomes" id="UP000061489"/>
    </source>
</evidence>
<reference evidence="3 4" key="1">
    <citation type="journal article" date="2014" name="Genome Announc.">
        <title>Draft Genome Sequences of Marinobacter similis A3d10T and Marinobacter salarius R9SW1T.</title>
        <authorList>
            <person name="Ivanova E.P."/>
            <person name="Ng H.J."/>
            <person name="Webb H.K."/>
            <person name="Feng G."/>
            <person name="Oshima K."/>
            <person name="Hattori M."/>
            <person name="Ohkuma M."/>
            <person name="Sergeev A.F."/>
            <person name="Mikhailov V.V."/>
            <person name="Crawford R.J."/>
            <person name="Sawabe T."/>
        </authorList>
    </citation>
    <scope>NUCLEOTIDE SEQUENCE [LARGE SCALE GENOMIC DNA]</scope>
    <source>
        <strain evidence="3 4">A3d10</strain>
    </source>
</reference>
<dbReference type="RefSeq" id="WP_041341908.1">
    <property type="nucleotide sequence ID" value="NZ_CP007151.1"/>
</dbReference>
<feature type="transmembrane region" description="Helical" evidence="2">
    <location>
        <begin position="150"/>
        <end position="167"/>
    </location>
</feature>
<keyword evidence="2" id="KW-0472">Membrane</keyword>
<dbReference type="STRING" id="1420916.AU14_14960"/>
<feature type="transmembrane region" description="Helical" evidence="2">
    <location>
        <begin position="173"/>
        <end position="193"/>
    </location>
</feature>
<gene>
    <name evidence="3" type="ORF">AU14_14960</name>
</gene>
<dbReference type="Proteomes" id="UP000061489">
    <property type="component" value="Chromosome"/>
</dbReference>